<gene>
    <name evidence="2" type="ORF">L3Y34_017376</name>
</gene>
<protein>
    <submittedName>
        <fullName evidence="2">Uncharacterized protein</fullName>
    </submittedName>
</protein>
<dbReference type="EMBL" id="CP090892">
    <property type="protein sequence ID" value="ULU04568.1"/>
    <property type="molecule type" value="Genomic_DNA"/>
</dbReference>
<evidence type="ECO:0000313" key="2">
    <source>
        <dbReference type="EMBL" id="ULU04568.1"/>
    </source>
</evidence>
<proteinExistence type="predicted"/>
<feature type="region of interest" description="Disordered" evidence="1">
    <location>
        <begin position="134"/>
        <end position="249"/>
    </location>
</feature>
<accession>A0AAE9DHA3</accession>
<evidence type="ECO:0000313" key="3">
    <source>
        <dbReference type="Proteomes" id="UP000827892"/>
    </source>
</evidence>
<reference evidence="2 3" key="1">
    <citation type="submission" date="2022-05" db="EMBL/GenBank/DDBJ databases">
        <title>Chromosome-level reference genomes for two strains of Caenorhabditis briggsae: an improved platform for comparative genomics.</title>
        <authorList>
            <person name="Stevens L."/>
            <person name="Andersen E.C."/>
        </authorList>
    </citation>
    <scope>NUCLEOTIDE SEQUENCE [LARGE SCALE GENOMIC DNA]</scope>
    <source>
        <strain evidence="2">QX1410_ONT</strain>
        <tissue evidence="2">Whole-organism</tissue>
    </source>
</reference>
<sequence>MTTGCMKANSQRVIITKSGAVTTRRVDDHSPFSLAYNSVNHYLGEKSNNPQRMTFTCGQSQNGKRFVSLSMNEVSTETALDLGDSRNFEAAFDMAENRKSLHEACEKAKRFYMEHILYRNPFPPKNKFSIIIEKSKKVKKDNPKKKSNEDSLHTARTTSSALSLLEGTMSLTSMSSHSQLSATTPSHPINLKTPKKRSTGFRNQPPDSQVVHKNKAVKSPPKTATPPPPAKPKGATDEHRLMNTFNTTE</sequence>
<dbReference type="Proteomes" id="UP000827892">
    <property type="component" value="Chromosome II"/>
</dbReference>
<dbReference type="OMA" id="MNTFNTS"/>
<organism evidence="2 3">
    <name type="scientific">Caenorhabditis briggsae</name>
    <dbReference type="NCBI Taxonomy" id="6238"/>
    <lineage>
        <taxon>Eukaryota</taxon>
        <taxon>Metazoa</taxon>
        <taxon>Ecdysozoa</taxon>
        <taxon>Nematoda</taxon>
        <taxon>Chromadorea</taxon>
        <taxon>Rhabditida</taxon>
        <taxon>Rhabditina</taxon>
        <taxon>Rhabditomorpha</taxon>
        <taxon>Rhabditoidea</taxon>
        <taxon>Rhabditidae</taxon>
        <taxon>Peloderinae</taxon>
        <taxon>Caenorhabditis</taxon>
    </lineage>
</organism>
<feature type="compositionally biased region" description="Low complexity" evidence="1">
    <location>
        <begin position="168"/>
        <end position="184"/>
    </location>
</feature>
<feature type="compositionally biased region" description="Basic and acidic residues" evidence="1">
    <location>
        <begin position="140"/>
        <end position="153"/>
    </location>
</feature>
<evidence type="ECO:0000256" key="1">
    <source>
        <dbReference type="SAM" id="MobiDB-lite"/>
    </source>
</evidence>
<name>A0AAE9DHA3_CAEBR</name>
<dbReference type="KEGG" id="cbr:CBG_00565"/>
<dbReference type="AlphaFoldDB" id="A0AAE9DHA3"/>